<dbReference type="InterPro" id="IPR016161">
    <property type="entry name" value="Ald_DH/histidinol_DH"/>
</dbReference>
<protein>
    <submittedName>
        <fullName evidence="3">Putative salicylaldehyde dehydrogenase protein</fullName>
    </submittedName>
</protein>
<reference evidence="3" key="1">
    <citation type="submission" date="2020-05" db="EMBL/GenBank/DDBJ databases">
        <title>Mycena genomes resolve the evolution of fungal bioluminescence.</title>
        <authorList>
            <person name="Tsai I.J."/>
        </authorList>
    </citation>
    <scope>NUCLEOTIDE SEQUENCE</scope>
    <source>
        <strain evidence="3">CCC161011</strain>
    </source>
</reference>
<gene>
    <name evidence="3" type="ORF">MVEN_01211700</name>
</gene>
<accession>A0A8H7CYU9</accession>
<comment type="caution">
    <text evidence="3">The sequence shown here is derived from an EMBL/GenBank/DDBJ whole genome shotgun (WGS) entry which is preliminary data.</text>
</comment>
<organism evidence="3 4">
    <name type="scientific">Mycena venus</name>
    <dbReference type="NCBI Taxonomy" id="2733690"/>
    <lineage>
        <taxon>Eukaryota</taxon>
        <taxon>Fungi</taxon>
        <taxon>Dikarya</taxon>
        <taxon>Basidiomycota</taxon>
        <taxon>Agaricomycotina</taxon>
        <taxon>Agaricomycetes</taxon>
        <taxon>Agaricomycetidae</taxon>
        <taxon>Agaricales</taxon>
        <taxon>Marasmiineae</taxon>
        <taxon>Mycenaceae</taxon>
        <taxon>Mycena</taxon>
    </lineage>
</organism>
<dbReference type="EMBL" id="JACAZI010000009">
    <property type="protein sequence ID" value="KAF7352468.1"/>
    <property type="molecule type" value="Genomic_DNA"/>
</dbReference>
<dbReference type="Pfam" id="PF00171">
    <property type="entry name" value="Aldedh"/>
    <property type="match status" value="1"/>
</dbReference>
<dbReference type="SUPFAM" id="SSF53720">
    <property type="entry name" value="ALDH-like"/>
    <property type="match status" value="1"/>
</dbReference>
<dbReference type="InterPro" id="IPR016162">
    <property type="entry name" value="Ald_DH_N"/>
</dbReference>
<dbReference type="InterPro" id="IPR015590">
    <property type="entry name" value="Aldehyde_DH_dom"/>
</dbReference>
<dbReference type="OrthoDB" id="310895at2759"/>
<keyword evidence="4" id="KW-1185">Reference proteome</keyword>
<name>A0A8H7CYU9_9AGAR</name>
<evidence type="ECO:0000259" key="2">
    <source>
        <dbReference type="Pfam" id="PF00171"/>
    </source>
</evidence>
<dbReference type="PANTHER" id="PTHR43353">
    <property type="entry name" value="SUCCINATE-SEMIALDEHYDE DEHYDROGENASE, MITOCHONDRIAL"/>
    <property type="match status" value="1"/>
</dbReference>
<dbReference type="Proteomes" id="UP000620124">
    <property type="component" value="Unassembled WGS sequence"/>
</dbReference>
<dbReference type="PANTHER" id="PTHR43353:SF6">
    <property type="entry name" value="CYTOPLASMIC ALDEHYDE DEHYDROGENASE (EUROFUNG)"/>
    <property type="match status" value="1"/>
</dbReference>
<evidence type="ECO:0000313" key="3">
    <source>
        <dbReference type="EMBL" id="KAF7352468.1"/>
    </source>
</evidence>
<keyword evidence="1" id="KW-0560">Oxidoreductase</keyword>
<evidence type="ECO:0000313" key="4">
    <source>
        <dbReference type="Proteomes" id="UP000620124"/>
    </source>
</evidence>
<dbReference type="GO" id="GO:0009450">
    <property type="term" value="P:gamma-aminobutyric acid catabolic process"/>
    <property type="evidence" value="ECO:0007669"/>
    <property type="project" value="TreeGrafter"/>
</dbReference>
<proteinExistence type="predicted"/>
<dbReference type="AlphaFoldDB" id="A0A8H7CYU9"/>
<dbReference type="InterPro" id="IPR050740">
    <property type="entry name" value="Aldehyde_DH_Superfamily"/>
</dbReference>
<feature type="domain" description="Aldehyde dehydrogenase" evidence="2">
    <location>
        <begin position="17"/>
        <end position="74"/>
    </location>
</feature>
<dbReference type="GO" id="GO:0004777">
    <property type="term" value="F:succinate-semialdehyde dehydrogenase (NAD+) activity"/>
    <property type="evidence" value="ECO:0007669"/>
    <property type="project" value="TreeGrafter"/>
</dbReference>
<dbReference type="Gene3D" id="3.40.605.10">
    <property type="entry name" value="Aldehyde Dehydrogenase, Chain A, domain 1"/>
    <property type="match status" value="1"/>
</dbReference>
<evidence type="ECO:0000256" key="1">
    <source>
        <dbReference type="ARBA" id="ARBA00023002"/>
    </source>
</evidence>
<sequence>MVHTIPLLINGEEKISSTTFPVDSPLSHTTIWSCSSASSADAEAAIAAASAAFPAWSKTKPVERRKILLKAADLF</sequence>